<gene>
    <name evidence="1" type="ORF">E1B28_000952</name>
</gene>
<dbReference type="Gene3D" id="3.40.50.1000">
    <property type="entry name" value="HAD superfamily/HAD-like"/>
    <property type="match status" value="1"/>
</dbReference>
<dbReference type="OrthoDB" id="40579at2759"/>
<dbReference type="InterPro" id="IPR036412">
    <property type="entry name" value="HAD-like_sf"/>
</dbReference>
<keyword evidence="2" id="KW-1185">Reference proteome</keyword>
<dbReference type="InterPro" id="IPR023198">
    <property type="entry name" value="PGP-like_dom2"/>
</dbReference>
<name>A0A9P7V2K2_9AGAR</name>
<reference evidence="1" key="1">
    <citation type="journal article" date="2021" name="Genome Biol. Evol.">
        <title>The assembled and annotated genome of the fairy-ring fungus Marasmius oreades.</title>
        <authorList>
            <person name="Hiltunen M."/>
            <person name="Ament-Velasquez S.L."/>
            <person name="Johannesson H."/>
        </authorList>
    </citation>
    <scope>NUCLEOTIDE SEQUENCE</scope>
    <source>
        <strain evidence="1">03SP1</strain>
    </source>
</reference>
<evidence type="ECO:0008006" key="3">
    <source>
        <dbReference type="Google" id="ProtNLM"/>
    </source>
</evidence>
<dbReference type="SUPFAM" id="SSF56784">
    <property type="entry name" value="HAD-like"/>
    <property type="match status" value="1"/>
</dbReference>
<proteinExistence type="predicted"/>
<dbReference type="Proteomes" id="UP001049176">
    <property type="component" value="Chromosome 1"/>
</dbReference>
<dbReference type="InterPro" id="IPR023214">
    <property type="entry name" value="HAD_sf"/>
</dbReference>
<dbReference type="Gene3D" id="1.10.150.240">
    <property type="entry name" value="Putative phosphatase, domain 2"/>
    <property type="match status" value="1"/>
</dbReference>
<dbReference type="KEGG" id="more:E1B28_000952"/>
<dbReference type="SFLD" id="SFLDS00003">
    <property type="entry name" value="Haloacid_Dehalogenase"/>
    <property type="match status" value="1"/>
</dbReference>
<dbReference type="EMBL" id="CM032181">
    <property type="protein sequence ID" value="KAG7099077.1"/>
    <property type="molecule type" value="Genomic_DNA"/>
</dbReference>
<sequence>MSSAPTRRVEYVLFDLDGLMIDSEKVYTDVTNDILGQYGREMTWQIKAGCMGKPEREAANYLLSFFPDIDLPLESYLHQRNVLQDQRWPTVPLLPGVRKLVLHLKKHNIPIAVATGSRRRNYEFKTGHLGEVFDLFDGKIVCADDKQWDLKGKPDPDIFLTAARELLGRDVGHPRGHAVTPVQLEQRSRGLVFEDAIPGMQAGKRAGMSVIWVPDYQLLNVPYDGIERPDETLKSLEDFIPENWGLPPYYT</sequence>
<organism evidence="1 2">
    <name type="scientific">Marasmius oreades</name>
    <name type="common">fairy-ring Marasmius</name>
    <dbReference type="NCBI Taxonomy" id="181124"/>
    <lineage>
        <taxon>Eukaryota</taxon>
        <taxon>Fungi</taxon>
        <taxon>Dikarya</taxon>
        <taxon>Basidiomycota</taxon>
        <taxon>Agaricomycotina</taxon>
        <taxon>Agaricomycetes</taxon>
        <taxon>Agaricomycetidae</taxon>
        <taxon>Agaricales</taxon>
        <taxon>Marasmiineae</taxon>
        <taxon>Marasmiaceae</taxon>
        <taxon>Marasmius</taxon>
    </lineage>
</organism>
<dbReference type="GO" id="GO:0016791">
    <property type="term" value="F:phosphatase activity"/>
    <property type="evidence" value="ECO:0007669"/>
    <property type="project" value="TreeGrafter"/>
</dbReference>
<dbReference type="PANTHER" id="PTHR18901">
    <property type="entry name" value="2-DEOXYGLUCOSE-6-PHOSPHATE PHOSPHATASE 2"/>
    <property type="match status" value="1"/>
</dbReference>
<accession>A0A9P7V2K2</accession>
<dbReference type="PANTHER" id="PTHR18901:SF38">
    <property type="entry name" value="PSEUDOURIDINE-5'-PHOSPHATASE"/>
    <property type="match status" value="1"/>
</dbReference>
<protein>
    <recommendedName>
        <fullName evidence="3">HAD-like protein</fullName>
    </recommendedName>
</protein>
<evidence type="ECO:0000313" key="1">
    <source>
        <dbReference type="EMBL" id="KAG7099077.1"/>
    </source>
</evidence>
<comment type="caution">
    <text evidence="1">The sequence shown here is derived from an EMBL/GenBank/DDBJ whole genome shotgun (WGS) entry which is preliminary data.</text>
</comment>
<dbReference type="Pfam" id="PF00702">
    <property type="entry name" value="Hydrolase"/>
    <property type="match status" value="1"/>
</dbReference>
<dbReference type="AlphaFoldDB" id="A0A9P7V2K2"/>
<dbReference type="SFLD" id="SFLDG01129">
    <property type="entry name" value="C1.5:_HAD__Beta-PGM__Phosphata"/>
    <property type="match status" value="1"/>
</dbReference>
<dbReference type="RefSeq" id="XP_043015547.1">
    <property type="nucleotide sequence ID" value="XM_043146842.1"/>
</dbReference>
<dbReference type="FunFam" id="1.10.150.240:FF:000001">
    <property type="entry name" value="Haloacid dehalogenase-like hydrolase domain"/>
    <property type="match status" value="1"/>
</dbReference>
<dbReference type="GeneID" id="66070028"/>
<evidence type="ECO:0000313" key="2">
    <source>
        <dbReference type="Proteomes" id="UP001049176"/>
    </source>
</evidence>